<dbReference type="InterPro" id="IPR050121">
    <property type="entry name" value="Cytochrome_P450_monoxygenase"/>
</dbReference>
<evidence type="ECO:0008006" key="4">
    <source>
        <dbReference type="Google" id="ProtNLM"/>
    </source>
</evidence>
<dbReference type="Proteomes" id="UP000243515">
    <property type="component" value="Unassembled WGS sequence"/>
</dbReference>
<keyword evidence="1" id="KW-0408">Iron</keyword>
<dbReference type="GO" id="GO:0005506">
    <property type="term" value="F:iron ion binding"/>
    <property type="evidence" value="ECO:0007669"/>
    <property type="project" value="InterPro"/>
</dbReference>
<evidence type="ECO:0000313" key="2">
    <source>
        <dbReference type="EMBL" id="OXV05609.1"/>
    </source>
</evidence>
<dbReference type="GO" id="GO:0004497">
    <property type="term" value="F:monooxygenase activity"/>
    <property type="evidence" value="ECO:0007669"/>
    <property type="project" value="InterPro"/>
</dbReference>
<dbReference type="PRINTS" id="PR00385">
    <property type="entry name" value="P450"/>
</dbReference>
<sequence>MAPWSLLSLVAAGILVTLKPEYSLWQSYTWTAAAFLSIILVCRFVYSAILYPNYLTPLKYLPTPPDRNWITGNTDSIYLEPPRECARKWTETVPNDGLIRYYAVGNLERVLVTTPKAMAEVFSHKPYETQKTDIIRISLSRIVGNGLLMAEKDEHKAQRRNLMPAFSYRHVKDLYHIFWSKGAEMVKAIETHLQKDQAQDNVVKIGNWAGRATLDIIGVAGMDQDFKSLQDPNNKLSSNYRKLLDEPSAFFKLLSLVGIFLVGLETIQNLPLTRNKEVNEAADYVRTIARQMIRQKKDKIEQKQNDSVDIISVALESGGFSEENLVDQMMTFLAAGHETTATALQWAIYVLCKHPDIQSRLRDEVRASLPSISDESQPPISASAVDGLPFLSAFCNEVLRFYPPVPLTVRQVANDITIIDSPIPKGTIMLMFTDTMNRSKEYWGPDADEFKPERWLGPGRAKNGGASNNYAFLTFIHGPRSCIGQSFAKGELACLVAVMVGRFQMELKDPNAELEVMRGITQRPKDGVQAKLTVLQGW</sequence>
<evidence type="ECO:0000256" key="1">
    <source>
        <dbReference type="PIRSR" id="PIRSR602401-1"/>
    </source>
</evidence>
<dbReference type="EMBL" id="NPHW01006697">
    <property type="protein sequence ID" value="OXV05609.1"/>
    <property type="molecule type" value="Genomic_DNA"/>
</dbReference>
<dbReference type="Pfam" id="PF00067">
    <property type="entry name" value="p450"/>
    <property type="match status" value="1"/>
</dbReference>
<dbReference type="GO" id="GO:0020037">
    <property type="term" value="F:heme binding"/>
    <property type="evidence" value="ECO:0007669"/>
    <property type="project" value="InterPro"/>
</dbReference>
<protein>
    <recommendedName>
        <fullName evidence="4">Cytochrome P450 monooxygenase</fullName>
    </recommendedName>
</protein>
<dbReference type="InterPro" id="IPR002401">
    <property type="entry name" value="Cyt_P450_E_grp-I"/>
</dbReference>
<name>A0A232LN89_9EURO</name>
<dbReference type="AlphaFoldDB" id="A0A232LN89"/>
<comment type="cofactor">
    <cofactor evidence="1">
        <name>heme</name>
        <dbReference type="ChEBI" id="CHEBI:30413"/>
    </cofactor>
</comment>
<dbReference type="InterPro" id="IPR001128">
    <property type="entry name" value="Cyt_P450"/>
</dbReference>
<reference evidence="2 3" key="1">
    <citation type="journal article" date="2015" name="Environ. Microbiol.">
        <title>Metagenome sequence of Elaphomyces granulatus from sporocarp tissue reveals Ascomycota ectomycorrhizal fingerprints of genome expansion and a Proteobacteria-rich microbiome.</title>
        <authorList>
            <person name="Quandt C.A."/>
            <person name="Kohler A."/>
            <person name="Hesse C.N."/>
            <person name="Sharpton T.J."/>
            <person name="Martin F."/>
            <person name="Spatafora J.W."/>
        </authorList>
    </citation>
    <scope>NUCLEOTIDE SEQUENCE [LARGE SCALE GENOMIC DNA]</scope>
    <source>
        <strain evidence="2 3">OSC145934</strain>
    </source>
</reference>
<dbReference type="FunFam" id="1.10.630.10:FF:000051">
    <property type="entry name" value="Cytochrome P450 monooxygenase (Fum15)"/>
    <property type="match status" value="1"/>
</dbReference>
<evidence type="ECO:0000313" key="3">
    <source>
        <dbReference type="Proteomes" id="UP000243515"/>
    </source>
</evidence>
<accession>A0A232LN89</accession>
<dbReference type="PRINTS" id="PR00463">
    <property type="entry name" value="EP450I"/>
</dbReference>
<dbReference type="Gene3D" id="1.10.630.10">
    <property type="entry name" value="Cytochrome P450"/>
    <property type="match status" value="1"/>
</dbReference>
<dbReference type="PANTHER" id="PTHR24305:SF227">
    <property type="entry name" value="P450, PUTATIVE (EUROFUNG)-RELATED"/>
    <property type="match status" value="1"/>
</dbReference>
<dbReference type="SUPFAM" id="SSF48264">
    <property type="entry name" value="Cytochrome P450"/>
    <property type="match status" value="1"/>
</dbReference>
<keyword evidence="3" id="KW-1185">Reference proteome</keyword>
<gene>
    <name evidence="2" type="ORF">Egran_06623</name>
</gene>
<keyword evidence="1" id="KW-0479">Metal-binding</keyword>
<feature type="binding site" description="axial binding residue" evidence="1">
    <location>
        <position position="482"/>
    </location>
    <ligand>
        <name>heme</name>
        <dbReference type="ChEBI" id="CHEBI:30413"/>
    </ligand>
    <ligandPart>
        <name>Fe</name>
        <dbReference type="ChEBI" id="CHEBI:18248"/>
    </ligandPart>
</feature>
<dbReference type="OrthoDB" id="1470350at2759"/>
<dbReference type="PANTHER" id="PTHR24305">
    <property type="entry name" value="CYTOCHROME P450"/>
    <property type="match status" value="1"/>
</dbReference>
<comment type="caution">
    <text evidence="2">The sequence shown here is derived from an EMBL/GenBank/DDBJ whole genome shotgun (WGS) entry which is preliminary data.</text>
</comment>
<proteinExistence type="predicted"/>
<keyword evidence="1" id="KW-0349">Heme</keyword>
<dbReference type="CDD" id="cd11069">
    <property type="entry name" value="CYP_FUM15-like"/>
    <property type="match status" value="1"/>
</dbReference>
<dbReference type="InterPro" id="IPR036396">
    <property type="entry name" value="Cyt_P450_sf"/>
</dbReference>
<dbReference type="GO" id="GO:0016705">
    <property type="term" value="F:oxidoreductase activity, acting on paired donors, with incorporation or reduction of molecular oxygen"/>
    <property type="evidence" value="ECO:0007669"/>
    <property type="project" value="InterPro"/>
</dbReference>
<organism evidence="2 3">
    <name type="scientific">Elaphomyces granulatus</name>
    <dbReference type="NCBI Taxonomy" id="519963"/>
    <lineage>
        <taxon>Eukaryota</taxon>
        <taxon>Fungi</taxon>
        <taxon>Dikarya</taxon>
        <taxon>Ascomycota</taxon>
        <taxon>Pezizomycotina</taxon>
        <taxon>Eurotiomycetes</taxon>
        <taxon>Eurotiomycetidae</taxon>
        <taxon>Eurotiales</taxon>
        <taxon>Elaphomycetaceae</taxon>
        <taxon>Elaphomyces</taxon>
    </lineage>
</organism>